<evidence type="ECO:0000256" key="12">
    <source>
        <dbReference type="ARBA" id="ARBA00022840"/>
    </source>
</evidence>
<evidence type="ECO:0000256" key="16">
    <source>
        <dbReference type="ARBA" id="ARBA00023317"/>
    </source>
</evidence>
<dbReference type="GO" id="GO:0004743">
    <property type="term" value="F:pyruvate kinase activity"/>
    <property type="evidence" value="ECO:0007669"/>
    <property type="project" value="UniProtKB-UniRule"/>
</dbReference>
<dbReference type="InterPro" id="IPR036637">
    <property type="entry name" value="Phosphohistidine_dom_sf"/>
</dbReference>
<dbReference type="RefSeq" id="WP_215628435.1">
    <property type="nucleotide sequence ID" value="NZ_CP067089.2"/>
</dbReference>
<feature type="domain" description="PEP-utilising enzyme mobile" evidence="20">
    <location>
        <begin position="522"/>
        <end position="590"/>
    </location>
</feature>
<keyword evidence="11 18" id="KW-0418">Kinase</keyword>
<dbReference type="Pfam" id="PF00224">
    <property type="entry name" value="PK"/>
    <property type="match status" value="1"/>
</dbReference>
<comment type="similarity">
    <text evidence="5 18">Belongs to the pyruvate kinase family.</text>
</comment>
<evidence type="ECO:0000259" key="21">
    <source>
        <dbReference type="Pfam" id="PF02887"/>
    </source>
</evidence>
<dbReference type="FunFam" id="2.40.33.10:FF:000001">
    <property type="entry name" value="Pyruvate kinase"/>
    <property type="match status" value="1"/>
</dbReference>
<evidence type="ECO:0000256" key="11">
    <source>
        <dbReference type="ARBA" id="ARBA00022777"/>
    </source>
</evidence>
<dbReference type="InterPro" id="IPR036918">
    <property type="entry name" value="Pyrv_Knase_C_sf"/>
</dbReference>
<name>A0A7T7XRF0_9SPIR</name>
<evidence type="ECO:0000259" key="19">
    <source>
        <dbReference type="Pfam" id="PF00224"/>
    </source>
</evidence>
<dbReference type="InterPro" id="IPR040442">
    <property type="entry name" value="Pyrv_kinase-like_dom_sf"/>
</dbReference>
<evidence type="ECO:0000256" key="3">
    <source>
        <dbReference type="ARBA" id="ARBA00004997"/>
    </source>
</evidence>
<dbReference type="Pfam" id="PF02887">
    <property type="entry name" value="PK_C"/>
    <property type="match status" value="1"/>
</dbReference>
<gene>
    <name evidence="22" type="primary">pyk</name>
    <name evidence="22" type="ORF">JFL75_09485</name>
</gene>
<comment type="cofactor">
    <cofactor evidence="1">
        <name>Mg(2+)</name>
        <dbReference type="ChEBI" id="CHEBI:18420"/>
    </cofactor>
</comment>
<evidence type="ECO:0000256" key="1">
    <source>
        <dbReference type="ARBA" id="ARBA00001946"/>
    </source>
</evidence>
<keyword evidence="9" id="KW-0479">Metal-binding</keyword>
<proteinExistence type="inferred from homology"/>
<keyword evidence="13 18" id="KW-0460">Magnesium</keyword>
<dbReference type="Pfam" id="PF00391">
    <property type="entry name" value="PEP-utilizers"/>
    <property type="match status" value="1"/>
</dbReference>
<keyword evidence="16 22" id="KW-0670">Pyruvate</keyword>
<accession>A0A7T7XRF0</accession>
<dbReference type="UniPathway" id="UPA00109">
    <property type="reaction ID" value="UER00188"/>
</dbReference>
<evidence type="ECO:0000256" key="15">
    <source>
        <dbReference type="ARBA" id="ARBA00023152"/>
    </source>
</evidence>
<dbReference type="EC" id="2.7.1.40" evidence="6 17"/>
<evidence type="ECO:0000256" key="4">
    <source>
        <dbReference type="ARBA" id="ARBA00006237"/>
    </source>
</evidence>
<protein>
    <recommendedName>
        <fullName evidence="7 17">Pyruvate kinase</fullName>
        <ecNumber evidence="6 17">2.7.1.40</ecNumber>
    </recommendedName>
</protein>
<evidence type="ECO:0000256" key="10">
    <source>
        <dbReference type="ARBA" id="ARBA00022741"/>
    </source>
</evidence>
<dbReference type="NCBIfam" id="NF004491">
    <property type="entry name" value="PRK05826.1"/>
    <property type="match status" value="1"/>
</dbReference>
<dbReference type="NCBIfam" id="NF004978">
    <property type="entry name" value="PRK06354.1"/>
    <property type="match status" value="1"/>
</dbReference>
<keyword evidence="14" id="KW-0630">Potassium</keyword>
<organism evidence="22 23">
    <name type="scientific">Breznakiella homolactica</name>
    <dbReference type="NCBI Taxonomy" id="2798577"/>
    <lineage>
        <taxon>Bacteria</taxon>
        <taxon>Pseudomonadati</taxon>
        <taxon>Spirochaetota</taxon>
        <taxon>Spirochaetia</taxon>
        <taxon>Spirochaetales</taxon>
        <taxon>Breznakiellaceae</taxon>
        <taxon>Breznakiella</taxon>
    </lineage>
</organism>
<dbReference type="SUPFAM" id="SSF52009">
    <property type="entry name" value="Phosphohistidine domain"/>
    <property type="match status" value="1"/>
</dbReference>
<evidence type="ECO:0000256" key="9">
    <source>
        <dbReference type="ARBA" id="ARBA00022723"/>
    </source>
</evidence>
<dbReference type="InterPro" id="IPR011037">
    <property type="entry name" value="Pyrv_Knase-like_insert_dom_sf"/>
</dbReference>
<dbReference type="Gene3D" id="2.40.33.10">
    <property type="entry name" value="PK beta-barrel domain-like"/>
    <property type="match status" value="1"/>
</dbReference>
<evidence type="ECO:0000259" key="20">
    <source>
        <dbReference type="Pfam" id="PF00391"/>
    </source>
</evidence>
<dbReference type="Gene3D" id="3.50.30.10">
    <property type="entry name" value="Phosphohistidine domain"/>
    <property type="match status" value="1"/>
</dbReference>
<dbReference type="SUPFAM" id="SSF50800">
    <property type="entry name" value="PK beta-barrel domain-like"/>
    <property type="match status" value="1"/>
</dbReference>
<dbReference type="EMBL" id="CP067089">
    <property type="protein sequence ID" value="QQO11126.1"/>
    <property type="molecule type" value="Genomic_DNA"/>
</dbReference>
<dbReference type="AlphaFoldDB" id="A0A7T7XRF0"/>
<dbReference type="InterPro" id="IPR001697">
    <property type="entry name" value="Pyr_Knase"/>
</dbReference>
<keyword evidence="10" id="KW-0547">Nucleotide-binding</keyword>
<evidence type="ECO:0000256" key="2">
    <source>
        <dbReference type="ARBA" id="ARBA00001958"/>
    </source>
</evidence>
<keyword evidence="12" id="KW-0067">ATP-binding</keyword>
<dbReference type="InterPro" id="IPR008279">
    <property type="entry name" value="PEP-util_enz_mobile_dom"/>
</dbReference>
<dbReference type="Gene3D" id="3.20.20.60">
    <property type="entry name" value="Phosphoenolpyruvate-binding domains"/>
    <property type="match status" value="1"/>
</dbReference>
<dbReference type="FunFam" id="3.20.20.60:FF:000025">
    <property type="entry name" value="Pyruvate kinase"/>
    <property type="match status" value="1"/>
</dbReference>
<dbReference type="NCBIfam" id="TIGR01064">
    <property type="entry name" value="pyruv_kin"/>
    <property type="match status" value="1"/>
</dbReference>
<evidence type="ECO:0000313" key="23">
    <source>
        <dbReference type="Proteomes" id="UP000595917"/>
    </source>
</evidence>
<evidence type="ECO:0000256" key="6">
    <source>
        <dbReference type="ARBA" id="ARBA00012142"/>
    </source>
</evidence>
<evidence type="ECO:0000256" key="18">
    <source>
        <dbReference type="RuleBase" id="RU000504"/>
    </source>
</evidence>
<dbReference type="Gene3D" id="3.40.1380.20">
    <property type="entry name" value="Pyruvate kinase, C-terminal domain"/>
    <property type="match status" value="1"/>
</dbReference>
<dbReference type="InterPro" id="IPR015806">
    <property type="entry name" value="Pyrv_Knase_insert_dom_sf"/>
</dbReference>
<dbReference type="GO" id="GO:0030955">
    <property type="term" value="F:potassium ion binding"/>
    <property type="evidence" value="ECO:0007669"/>
    <property type="project" value="UniProtKB-UniRule"/>
</dbReference>
<evidence type="ECO:0000313" key="22">
    <source>
        <dbReference type="EMBL" id="QQO11126.1"/>
    </source>
</evidence>
<comment type="cofactor">
    <cofactor evidence="2">
        <name>K(+)</name>
        <dbReference type="ChEBI" id="CHEBI:29103"/>
    </cofactor>
</comment>
<dbReference type="InterPro" id="IPR015793">
    <property type="entry name" value="Pyrv_Knase_brl"/>
</dbReference>
<evidence type="ECO:0000256" key="7">
    <source>
        <dbReference type="ARBA" id="ARBA00018587"/>
    </source>
</evidence>
<dbReference type="GO" id="GO:0000287">
    <property type="term" value="F:magnesium ion binding"/>
    <property type="evidence" value="ECO:0007669"/>
    <property type="project" value="UniProtKB-UniRule"/>
</dbReference>
<dbReference type="SUPFAM" id="SSF51621">
    <property type="entry name" value="Phosphoenolpyruvate/pyruvate domain"/>
    <property type="match status" value="1"/>
</dbReference>
<evidence type="ECO:0000256" key="13">
    <source>
        <dbReference type="ARBA" id="ARBA00022842"/>
    </source>
</evidence>
<comment type="similarity">
    <text evidence="4">In the C-terminal section; belongs to the PEP-utilizing enzyme family.</text>
</comment>
<feature type="domain" description="Pyruvate kinase C-terminal" evidence="21">
    <location>
        <begin position="372"/>
        <end position="484"/>
    </location>
</feature>
<reference evidence="22" key="1">
    <citation type="submission" date="2021-01" db="EMBL/GenBank/DDBJ databases">
        <title>Description of Breznakiella homolactica.</title>
        <authorList>
            <person name="Song Y."/>
            <person name="Brune A."/>
        </authorList>
    </citation>
    <scope>NUCLEOTIDE SEQUENCE</scope>
    <source>
        <strain evidence="22">RmG30</strain>
    </source>
</reference>
<dbReference type="GO" id="GO:0016301">
    <property type="term" value="F:kinase activity"/>
    <property type="evidence" value="ECO:0007669"/>
    <property type="project" value="UniProtKB-KW"/>
</dbReference>
<keyword evidence="15 18" id="KW-0324">Glycolysis</keyword>
<dbReference type="Proteomes" id="UP000595917">
    <property type="component" value="Chromosome"/>
</dbReference>
<evidence type="ECO:0000256" key="5">
    <source>
        <dbReference type="ARBA" id="ARBA00008663"/>
    </source>
</evidence>
<feature type="domain" description="Pyruvate kinase barrel" evidence="19">
    <location>
        <begin position="5"/>
        <end position="336"/>
    </location>
</feature>
<keyword evidence="8 18" id="KW-0808">Transferase</keyword>
<dbReference type="InterPro" id="IPR015795">
    <property type="entry name" value="Pyrv_Knase_C"/>
</dbReference>
<sequence>MKKIRNTHIVCTIGPAVESPEILRSIIRTGMNIARFNFSHGSHEYMAAGMARVRSASAAVGIPVALMLDTKGPEIRTGAIADDKTVTFRTGASVDVIAESDARLLYGEDGAYTTSARITVSYAELADDIKIGARILIADGLIELDVVGLEDRLIRCTVANGGEVGSRKNVNIIGVRTRLPAMTEQDKKDLLFGHENNMDYVAASFIRKASDVTMIQKYLAEIGSDMPVIAKIEDEEGLENIEEIIRVSAGVMVARGDLGVQIPAERVPLEQKRIINLCNLEGKPVITATQMLDSMIRNPRPTRAEAGDVANAILDGTDCVMLSGETASGMFPEAAVEVMDRIARAVEDSEEYSHHLDERRRALADDDDLTHVIAESASWTADKIGASCLIVPTLSGKTAQLVSKHRPRRSIVGASPNEQVRRRLLLYWGVAPVAVVQQDDSEAMIQGAIAASIQEGFAAPLDKVVVVAGLPVNSPLSSNSIRVHVIGNVLGRGSRGFGGRCTGRIVKAQNLDEASQVLRKKGGEILVTHTLDETFIPILRIVDGVILEGASEMSKKLIRTVNPHIVYVAEVPDAMTFFEEHIIVTLDGDEKLIYEGSL</sequence>
<keyword evidence="23" id="KW-1185">Reference proteome</keyword>
<dbReference type="PANTHER" id="PTHR11817">
    <property type="entry name" value="PYRUVATE KINASE"/>
    <property type="match status" value="1"/>
</dbReference>
<dbReference type="PRINTS" id="PR01050">
    <property type="entry name" value="PYRUVTKNASE"/>
</dbReference>
<dbReference type="InterPro" id="IPR015813">
    <property type="entry name" value="Pyrv/PenolPyrv_kinase-like_dom"/>
</dbReference>
<evidence type="ECO:0000256" key="17">
    <source>
        <dbReference type="NCBIfam" id="TIGR01064"/>
    </source>
</evidence>
<comment type="pathway">
    <text evidence="3 18">Carbohydrate degradation; glycolysis; pyruvate from D-glyceraldehyde 3-phosphate: step 5/5.</text>
</comment>
<evidence type="ECO:0000256" key="8">
    <source>
        <dbReference type="ARBA" id="ARBA00022679"/>
    </source>
</evidence>
<dbReference type="KEGG" id="bhc:JFL75_09485"/>
<evidence type="ECO:0000256" key="14">
    <source>
        <dbReference type="ARBA" id="ARBA00022958"/>
    </source>
</evidence>
<dbReference type="SUPFAM" id="SSF52935">
    <property type="entry name" value="PK C-terminal domain-like"/>
    <property type="match status" value="1"/>
</dbReference>
<comment type="catalytic activity">
    <reaction evidence="18">
        <text>pyruvate + ATP = phosphoenolpyruvate + ADP + H(+)</text>
        <dbReference type="Rhea" id="RHEA:18157"/>
        <dbReference type="ChEBI" id="CHEBI:15361"/>
        <dbReference type="ChEBI" id="CHEBI:15378"/>
        <dbReference type="ChEBI" id="CHEBI:30616"/>
        <dbReference type="ChEBI" id="CHEBI:58702"/>
        <dbReference type="ChEBI" id="CHEBI:456216"/>
        <dbReference type="EC" id="2.7.1.40"/>
    </reaction>
</comment>
<dbReference type="GO" id="GO:0005524">
    <property type="term" value="F:ATP binding"/>
    <property type="evidence" value="ECO:0007669"/>
    <property type="project" value="UniProtKB-KW"/>
</dbReference>